<dbReference type="SMART" id="SM00530">
    <property type="entry name" value="HTH_XRE"/>
    <property type="match status" value="1"/>
</dbReference>
<dbReference type="STRING" id="1893.SAMN02787144_101918"/>
<dbReference type="InterPro" id="IPR001387">
    <property type="entry name" value="Cro/C1-type_HTH"/>
</dbReference>
<sequence>MSTDFQQARETLGARLRELRTEAGLNGKEFAEALGWQRSKVSRLENGKQTATTADLEAWARAAGAHEASGELRGRLRGLETTYRSWRRQLAGGHRALQEANAVQEMEAETVHLFESGIIPGIFQTPDYARGVLTDVSNRIGSPSDVEEGVRARMKRQEALYQPGHHFHALIWEGALHVVRCSPESMIAQLDRLAGLVGMDTVTIGIVPLGVRTPFSPKHGFWIIDERLVIADTWNAEVWLDSSEEIAFYVKLWDQIRNSAVFGHQAHRLIGRARAHLSPT</sequence>
<dbReference type="Pfam" id="PF19054">
    <property type="entry name" value="DUF5753"/>
    <property type="match status" value="1"/>
</dbReference>
<dbReference type="OrthoDB" id="4966777at2"/>
<dbReference type="RefSeq" id="WP_072487777.1">
    <property type="nucleotide sequence ID" value="NZ_CP109381.1"/>
</dbReference>
<dbReference type="SUPFAM" id="SSF47413">
    <property type="entry name" value="lambda repressor-like DNA-binding domains"/>
    <property type="match status" value="1"/>
</dbReference>
<protein>
    <submittedName>
        <fullName evidence="2">Helix-turn-helix domain-containing protein</fullName>
    </submittedName>
</protein>
<evidence type="ECO:0000313" key="3">
    <source>
        <dbReference type="Proteomes" id="UP000181909"/>
    </source>
</evidence>
<dbReference type="GO" id="GO:0003677">
    <property type="term" value="F:DNA binding"/>
    <property type="evidence" value="ECO:0007669"/>
    <property type="project" value="InterPro"/>
</dbReference>
<dbReference type="EMBL" id="FPJO01000019">
    <property type="protein sequence ID" value="SFY34021.1"/>
    <property type="molecule type" value="Genomic_DNA"/>
</dbReference>
<feature type="domain" description="HTH cro/C1-type" evidence="1">
    <location>
        <begin position="16"/>
        <end position="58"/>
    </location>
</feature>
<dbReference type="InterPro" id="IPR010982">
    <property type="entry name" value="Lambda_DNA-bd_dom_sf"/>
</dbReference>
<accession>A0A1K2EGN7</accession>
<dbReference type="Proteomes" id="UP000181909">
    <property type="component" value="Unassembled WGS sequence"/>
</dbReference>
<dbReference type="PROSITE" id="PS50943">
    <property type="entry name" value="HTH_CROC1"/>
    <property type="match status" value="1"/>
</dbReference>
<evidence type="ECO:0000259" key="1">
    <source>
        <dbReference type="PROSITE" id="PS50943"/>
    </source>
</evidence>
<dbReference type="Gene3D" id="1.10.260.40">
    <property type="entry name" value="lambda repressor-like DNA-binding domains"/>
    <property type="match status" value="1"/>
</dbReference>
<name>A0A1K2EGN7_STRAR</name>
<dbReference type="CDD" id="cd00093">
    <property type="entry name" value="HTH_XRE"/>
    <property type="match status" value="1"/>
</dbReference>
<dbReference type="AlphaFoldDB" id="A0A1K2EGN7"/>
<evidence type="ECO:0000313" key="2">
    <source>
        <dbReference type="EMBL" id="SFY34021.1"/>
    </source>
</evidence>
<dbReference type="InterPro" id="IPR043917">
    <property type="entry name" value="DUF5753"/>
</dbReference>
<dbReference type="Pfam" id="PF13560">
    <property type="entry name" value="HTH_31"/>
    <property type="match status" value="1"/>
</dbReference>
<proteinExistence type="predicted"/>
<reference evidence="2 3" key="1">
    <citation type="submission" date="2016-11" db="EMBL/GenBank/DDBJ databases">
        <authorList>
            <person name="Jaros S."/>
            <person name="Januszkiewicz K."/>
            <person name="Wedrychowicz H."/>
        </authorList>
    </citation>
    <scope>NUCLEOTIDE SEQUENCE [LARGE SCALE GENOMIC DNA]</scope>
    <source>
        <strain evidence="2 3">OK807</strain>
    </source>
</reference>
<organism evidence="2 3">
    <name type="scientific">Streptomyces atratus</name>
    <dbReference type="NCBI Taxonomy" id="1893"/>
    <lineage>
        <taxon>Bacteria</taxon>
        <taxon>Bacillati</taxon>
        <taxon>Actinomycetota</taxon>
        <taxon>Actinomycetes</taxon>
        <taxon>Kitasatosporales</taxon>
        <taxon>Streptomycetaceae</taxon>
        <taxon>Streptomyces</taxon>
    </lineage>
</organism>
<gene>
    <name evidence="2" type="ORF">SAMN02787144_101918</name>
</gene>